<accession>A0A7L4ZRM3</accession>
<dbReference type="KEGG" id="kan:IMCC3317_39170"/>
<sequence>MKNLKFKKIKIAKINNLSMILGGNNQPVSYQQTVINNCLPDTFTCPPRETEDPFGTSCQTTNGGTKTLGNVTGGFAETNECGG</sequence>
<evidence type="ECO:0000313" key="2">
    <source>
        <dbReference type="Proteomes" id="UP000464657"/>
    </source>
</evidence>
<proteinExistence type="predicted"/>
<evidence type="ECO:0000313" key="1">
    <source>
        <dbReference type="EMBL" id="QHI38524.1"/>
    </source>
</evidence>
<organism evidence="1 2">
    <name type="scientific">Kordia antarctica</name>
    <dbReference type="NCBI Taxonomy" id="1218801"/>
    <lineage>
        <taxon>Bacteria</taxon>
        <taxon>Pseudomonadati</taxon>
        <taxon>Bacteroidota</taxon>
        <taxon>Flavobacteriia</taxon>
        <taxon>Flavobacteriales</taxon>
        <taxon>Flavobacteriaceae</taxon>
        <taxon>Kordia</taxon>
    </lineage>
</organism>
<keyword evidence="2" id="KW-1185">Reference proteome</keyword>
<dbReference type="OrthoDB" id="9913622at2"/>
<gene>
    <name evidence="1" type="ORF">IMCC3317_39170</name>
</gene>
<dbReference type="EMBL" id="CP019288">
    <property type="protein sequence ID" value="QHI38524.1"/>
    <property type="molecule type" value="Genomic_DNA"/>
</dbReference>
<name>A0A7L4ZRM3_9FLAO</name>
<reference evidence="1 2" key="1">
    <citation type="journal article" date="2013" name="Int. J. Syst. Evol. Microbiol.">
        <title>Kordia antarctica sp. nov., isolated from Antarctic seawater.</title>
        <authorList>
            <person name="Baek K."/>
            <person name="Choi A."/>
            <person name="Kang I."/>
            <person name="Lee K."/>
            <person name="Cho J.C."/>
        </authorList>
    </citation>
    <scope>NUCLEOTIDE SEQUENCE [LARGE SCALE GENOMIC DNA]</scope>
    <source>
        <strain evidence="1 2">IMCC3317</strain>
    </source>
</reference>
<dbReference type="RefSeq" id="WP_160131069.1">
    <property type="nucleotide sequence ID" value="NZ_CP019288.1"/>
</dbReference>
<dbReference type="Proteomes" id="UP000464657">
    <property type="component" value="Chromosome"/>
</dbReference>
<dbReference type="AlphaFoldDB" id="A0A7L4ZRM3"/>
<protein>
    <submittedName>
        <fullName evidence="1">Uncharacterized protein</fullName>
    </submittedName>
</protein>